<dbReference type="EMBL" id="JADGJQ010000053">
    <property type="protein sequence ID" value="KAJ3175323.1"/>
    <property type="molecule type" value="Genomic_DNA"/>
</dbReference>
<keyword evidence="2" id="KW-1185">Reference proteome</keyword>
<organism evidence="1 2">
    <name type="scientific">Geranomyces variabilis</name>
    <dbReference type="NCBI Taxonomy" id="109894"/>
    <lineage>
        <taxon>Eukaryota</taxon>
        <taxon>Fungi</taxon>
        <taxon>Fungi incertae sedis</taxon>
        <taxon>Chytridiomycota</taxon>
        <taxon>Chytridiomycota incertae sedis</taxon>
        <taxon>Chytridiomycetes</taxon>
        <taxon>Spizellomycetales</taxon>
        <taxon>Powellomycetaceae</taxon>
        <taxon>Geranomyces</taxon>
    </lineage>
</organism>
<proteinExistence type="predicted"/>
<protein>
    <submittedName>
        <fullName evidence="1">Uncharacterized protein</fullName>
    </submittedName>
</protein>
<name>A0AAD5XL62_9FUNG</name>
<evidence type="ECO:0000313" key="1">
    <source>
        <dbReference type="EMBL" id="KAJ3175323.1"/>
    </source>
</evidence>
<sequence length="187" mass="20914">MVLEDINVHFAAAASYWDKQERTAHNRKMLSDTRKVHSAGSNFLVEDFQSFVNLRKRKTQDTPGEPSKIADHPLADVEDDRIPDELTADEQLIFTFITKEQRAKSKSLGSHRILVANVPPELAKICPELQNTLQIEPVRRMPGQIDHTLVAEAATMVLQTGAAGGIAYLQKQTGRSLNLDQDDEVLQ</sequence>
<evidence type="ECO:0000313" key="2">
    <source>
        <dbReference type="Proteomes" id="UP001212152"/>
    </source>
</evidence>
<accession>A0AAD5XL62</accession>
<gene>
    <name evidence="1" type="ORF">HDU87_006273</name>
</gene>
<reference evidence="1" key="1">
    <citation type="submission" date="2020-05" db="EMBL/GenBank/DDBJ databases">
        <title>Phylogenomic resolution of chytrid fungi.</title>
        <authorList>
            <person name="Stajich J.E."/>
            <person name="Amses K."/>
            <person name="Simmons R."/>
            <person name="Seto K."/>
            <person name="Myers J."/>
            <person name="Bonds A."/>
            <person name="Quandt C.A."/>
            <person name="Barry K."/>
            <person name="Liu P."/>
            <person name="Grigoriev I."/>
            <person name="Longcore J.E."/>
            <person name="James T.Y."/>
        </authorList>
    </citation>
    <scope>NUCLEOTIDE SEQUENCE</scope>
    <source>
        <strain evidence="1">JEL0379</strain>
    </source>
</reference>
<dbReference type="Proteomes" id="UP001212152">
    <property type="component" value="Unassembled WGS sequence"/>
</dbReference>
<dbReference type="AlphaFoldDB" id="A0AAD5XL62"/>
<comment type="caution">
    <text evidence="1">The sequence shown here is derived from an EMBL/GenBank/DDBJ whole genome shotgun (WGS) entry which is preliminary data.</text>
</comment>